<evidence type="ECO:0000256" key="3">
    <source>
        <dbReference type="ARBA" id="ARBA00007812"/>
    </source>
</evidence>
<evidence type="ECO:0000256" key="9">
    <source>
        <dbReference type="ARBA" id="ARBA00048767"/>
    </source>
</evidence>
<comment type="cofactor">
    <cofactor evidence="1">
        <name>Mg(2+)</name>
        <dbReference type="ChEBI" id="CHEBI:18420"/>
    </cofactor>
</comment>
<dbReference type="GO" id="GO:0009099">
    <property type="term" value="P:L-valine biosynthetic process"/>
    <property type="evidence" value="ECO:0007669"/>
    <property type="project" value="TreeGrafter"/>
</dbReference>
<evidence type="ECO:0000259" key="12">
    <source>
        <dbReference type="Pfam" id="PF00205"/>
    </source>
</evidence>
<accession>A0A1W0XE79</accession>
<feature type="domain" description="Thiamine pyrophosphate enzyme N-terminal TPP-binding" evidence="14">
    <location>
        <begin position="73"/>
        <end position="188"/>
    </location>
</feature>
<evidence type="ECO:0000256" key="10">
    <source>
        <dbReference type="RuleBase" id="RU362132"/>
    </source>
</evidence>
<dbReference type="Proteomes" id="UP000192578">
    <property type="component" value="Unassembled WGS sequence"/>
</dbReference>
<dbReference type="Pfam" id="PF02776">
    <property type="entry name" value="TPP_enzyme_N"/>
    <property type="match status" value="1"/>
</dbReference>
<protein>
    <recommendedName>
        <fullName evidence="4">2-hydroxyacyl-CoA lyase 2</fullName>
    </recommendedName>
    <alternativeName>
        <fullName evidence="7">IlvB-like protein</fullName>
    </alternativeName>
</protein>
<dbReference type="SUPFAM" id="SSF52518">
    <property type="entry name" value="Thiamin diphosphate-binding fold (THDP-binding)"/>
    <property type="match status" value="2"/>
</dbReference>
<evidence type="ECO:0000256" key="11">
    <source>
        <dbReference type="SAM" id="Phobius"/>
    </source>
</evidence>
<dbReference type="GO" id="GO:0005948">
    <property type="term" value="C:acetolactate synthase complex"/>
    <property type="evidence" value="ECO:0007669"/>
    <property type="project" value="TreeGrafter"/>
</dbReference>
<dbReference type="CDD" id="cd02004">
    <property type="entry name" value="TPP_BZL_OCoD_HPCL"/>
    <property type="match status" value="1"/>
</dbReference>
<feature type="transmembrane region" description="Helical" evidence="11">
    <location>
        <begin position="24"/>
        <end position="45"/>
    </location>
</feature>
<evidence type="ECO:0000256" key="5">
    <source>
        <dbReference type="ARBA" id="ARBA00022723"/>
    </source>
</evidence>
<evidence type="ECO:0000259" key="14">
    <source>
        <dbReference type="Pfam" id="PF02776"/>
    </source>
</evidence>
<dbReference type="GO" id="GO:0000287">
    <property type="term" value="F:magnesium ion binding"/>
    <property type="evidence" value="ECO:0007669"/>
    <property type="project" value="InterPro"/>
</dbReference>
<keyword evidence="11" id="KW-0472">Membrane</keyword>
<comment type="catalytic activity">
    <reaction evidence="9">
        <text>(2R)-hydroxyhexadecanoyl-CoA = pentadecanal + formyl-CoA</text>
        <dbReference type="Rhea" id="RHEA:55212"/>
        <dbReference type="ChEBI" id="CHEBI:17302"/>
        <dbReference type="ChEBI" id="CHEBI:57376"/>
        <dbReference type="ChEBI" id="CHEBI:138654"/>
    </reaction>
    <physiologicalReaction direction="left-to-right" evidence="9">
        <dbReference type="Rhea" id="RHEA:55213"/>
    </physiologicalReaction>
</comment>
<dbReference type="Pfam" id="PF02775">
    <property type="entry name" value="TPP_enzyme_C"/>
    <property type="match status" value="1"/>
</dbReference>
<dbReference type="InterPro" id="IPR029035">
    <property type="entry name" value="DHS-like_NAD/FAD-binding_dom"/>
</dbReference>
<dbReference type="InterPro" id="IPR045229">
    <property type="entry name" value="TPP_enz"/>
</dbReference>
<evidence type="ECO:0000256" key="6">
    <source>
        <dbReference type="ARBA" id="ARBA00023052"/>
    </source>
</evidence>
<dbReference type="GO" id="GO:0030976">
    <property type="term" value="F:thiamine pyrophosphate binding"/>
    <property type="evidence" value="ECO:0007669"/>
    <property type="project" value="InterPro"/>
</dbReference>
<dbReference type="InterPro" id="IPR011766">
    <property type="entry name" value="TPP_enzyme_TPP-bd"/>
</dbReference>
<dbReference type="PANTHER" id="PTHR18968">
    <property type="entry name" value="THIAMINE PYROPHOSPHATE ENZYMES"/>
    <property type="match status" value="1"/>
</dbReference>
<name>A0A1W0XE79_HYPEX</name>
<dbReference type="InterPro" id="IPR000399">
    <property type="entry name" value="TPP-bd_CS"/>
</dbReference>
<evidence type="ECO:0000313" key="15">
    <source>
        <dbReference type="EMBL" id="OQV25776.1"/>
    </source>
</evidence>
<sequence>MADHQEQCTFAAADSFLSTAGSSYFFYPFLVVLSLAGWCMMNSAIQRFASVKKWAKIGYAGLFGKVSKESTKHGGDLVASVLKSHGVPYVFCLSGGHISPILTSCEKLGIRIVDTRHEVNAVFAADAVSRLSGKIGVAAVTAGPGVTNAVTAMKNAQMAQSPVLLIGGSAATALKGRGALQDIDQLSLFSTICKASYSVSRMQDIIPTLRQALQAAQSGTPGPVFVEFPLDILYPFKVVSETFVKPDATKKARSIAAKAEQYFSNVYLNGIFAQPAEEQDVSPLPVTRPTVSDADISTVAELVMKSKKPMVLVGSQCTLAPNPVGAVRSALEAMRIPSSLSGMARGLLGRHGDFQIRQNRKEAIKDSDMIILCGAVPDFRLNYGRDFRRGKTIVSINRDKALASLNSGLFWKPTLVAEGDPADFLLRLQKKLGQSGFAVDEEWVKTAQNRNKTAEDKNKLRGEEPTDVHLNPIKLLHELEESMDDNSIMVADGGDFVATAAYVTRPRGPLMWLDPGPFGTLGVGGGFALGAKLVRPDADIWLIWGDGSAGYSLMEFDSFQRHKTPVIALVGNDACWSQIHRDQVEILGSGISCMLEYSDYDKAVTAFGARGIKLTRKDQVGLKDAFKDAIKSSRQGQSVLINALIGKTDFRKGSISV</sequence>
<comment type="cofactor">
    <cofactor evidence="2">
        <name>thiamine diphosphate</name>
        <dbReference type="ChEBI" id="CHEBI:58937"/>
    </cofactor>
</comment>
<evidence type="ECO:0000256" key="4">
    <source>
        <dbReference type="ARBA" id="ARBA00018936"/>
    </source>
</evidence>
<keyword evidence="11" id="KW-0812">Transmembrane</keyword>
<evidence type="ECO:0000256" key="7">
    <source>
        <dbReference type="ARBA" id="ARBA00030510"/>
    </source>
</evidence>
<dbReference type="Gene3D" id="3.40.50.1220">
    <property type="entry name" value="TPP-binding domain"/>
    <property type="match status" value="1"/>
</dbReference>
<keyword evidence="16" id="KW-1185">Reference proteome</keyword>
<dbReference type="GO" id="GO:0050660">
    <property type="term" value="F:flavin adenine dinucleotide binding"/>
    <property type="evidence" value="ECO:0007669"/>
    <property type="project" value="TreeGrafter"/>
</dbReference>
<evidence type="ECO:0000256" key="2">
    <source>
        <dbReference type="ARBA" id="ARBA00001964"/>
    </source>
</evidence>
<comment type="caution">
    <text evidence="15">The sequence shown here is derived from an EMBL/GenBank/DDBJ whole genome shotgun (WGS) entry which is preliminary data.</text>
</comment>
<organism evidence="15 16">
    <name type="scientific">Hypsibius exemplaris</name>
    <name type="common">Freshwater tardigrade</name>
    <dbReference type="NCBI Taxonomy" id="2072580"/>
    <lineage>
        <taxon>Eukaryota</taxon>
        <taxon>Metazoa</taxon>
        <taxon>Ecdysozoa</taxon>
        <taxon>Tardigrada</taxon>
        <taxon>Eutardigrada</taxon>
        <taxon>Parachela</taxon>
        <taxon>Hypsibioidea</taxon>
        <taxon>Hypsibiidae</taxon>
        <taxon>Hypsibius</taxon>
    </lineage>
</organism>
<keyword evidence="11" id="KW-1133">Transmembrane helix</keyword>
<proteinExistence type="inferred from homology"/>
<dbReference type="GO" id="GO:0009097">
    <property type="term" value="P:isoleucine biosynthetic process"/>
    <property type="evidence" value="ECO:0007669"/>
    <property type="project" value="TreeGrafter"/>
</dbReference>
<feature type="domain" description="Thiamine pyrophosphate enzyme TPP-binding" evidence="13">
    <location>
        <begin position="492"/>
        <end position="641"/>
    </location>
</feature>
<dbReference type="InterPro" id="IPR012001">
    <property type="entry name" value="Thiamin_PyroP_enz_TPP-bd_dom"/>
</dbReference>
<dbReference type="SUPFAM" id="SSF52467">
    <property type="entry name" value="DHS-like NAD/FAD-binding domain"/>
    <property type="match status" value="1"/>
</dbReference>
<dbReference type="InterPro" id="IPR012000">
    <property type="entry name" value="Thiamin_PyroP_enz_cen_dom"/>
</dbReference>
<evidence type="ECO:0000256" key="8">
    <source>
        <dbReference type="ARBA" id="ARBA00048738"/>
    </source>
</evidence>
<evidence type="ECO:0000256" key="1">
    <source>
        <dbReference type="ARBA" id="ARBA00001946"/>
    </source>
</evidence>
<dbReference type="Pfam" id="PF00205">
    <property type="entry name" value="TPP_enzyme_M"/>
    <property type="match status" value="1"/>
</dbReference>
<dbReference type="CDD" id="cd07035">
    <property type="entry name" value="TPP_PYR_POX_like"/>
    <property type="match status" value="1"/>
</dbReference>
<evidence type="ECO:0000313" key="16">
    <source>
        <dbReference type="Proteomes" id="UP000192578"/>
    </source>
</evidence>
<evidence type="ECO:0000259" key="13">
    <source>
        <dbReference type="Pfam" id="PF02775"/>
    </source>
</evidence>
<keyword evidence="5" id="KW-0479">Metal-binding</keyword>
<feature type="domain" description="Thiamine pyrophosphate enzyme central" evidence="12">
    <location>
        <begin position="296"/>
        <end position="406"/>
    </location>
</feature>
<dbReference type="PROSITE" id="PS00187">
    <property type="entry name" value="TPP_ENZYMES"/>
    <property type="match status" value="1"/>
</dbReference>
<comment type="catalytic activity">
    <reaction evidence="8">
        <text>2-hydroxyoctadecanoyl-CoA = heptadecanal + formyl-CoA</text>
        <dbReference type="Rhea" id="RHEA:55196"/>
        <dbReference type="ChEBI" id="CHEBI:57376"/>
        <dbReference type="ChEBI" id="CHEBI:74116"/>
        <dbReference type="ChEBI" id="CHEBI:138631"/>
    </reaction>
    <physiologicalReaction direction="left-to-right" evidence="8">
        <dbReference type="Rhea" id="RHEA:55197"/>
    </physiologicalReaction>
</comment>
<dbReference type="Gene3D" id="3.40.50.970">
    <property type="match status" value="2"/>
</dbReference>
<reference evidence="16" key="1">
    <citation type="submission" date="2017-01" db="EMBL/GenBank/DDBJ databases">
        <title>Comparative genomics of anhydrobiosis in the tardigrade Hypsibius dujardini.</title>
        <authorList>
            <person name="Yoshida Y."/>
            <person name="Koutsovoulos G."/>
            <person name="Laetsch D."/>
            <person name="Stevens L."/>
            <person name="Kumar S."/>
            <person name="Horikawa D."/>
            <person name="Ishino K."/>
            <person name="Komine S."/>
            <person name="Tomita M."/>
            <person name="Blaxter M."/>
            <person name="Arakawa K."/>
        </authorList>
    </citation>
    <scope>NUCLEOTIDE SEQUENCE [LARGE SCALE GENOMIC DNA]</scope>
    <source>
        <strain evidence="16">Z151</strain>
    </source>
</reference>
<keyword evidence="6 10" id="KW-0786">Thiamine pyrophosphate</keyword>
<dbReference type="GO" id="GO:0003984">
    <property type="term" value="F:acetolactate synthase activity"/>
    <property type="evidence" value="ECO:0007669"/>
    <property type="project" value="TreeGrafter"/>
</dbReference>
<comment type="similarity">
    <text evidence="3 10">Belongs to the TPP enzyme family.</text>
</comment>
<dbReference type="PANTHER" id="PTHR18968:SF166">
    <property type="entry name" value="2-HYDROXYACYL-COA LYASE 2"/>
    <property type="match status" value="1"/>
</dbReference>
<gene>
    <name evidence="15" type="ORF">BV898_00702</name>
</gene>
<dbReference type="InterPro" id="IPR029061">
    <property type="entry name" value="THDP-binding"/>
</dbReference>
<dbReference type="EMBL" id="MTYJ01000002">
    <property type="protein sequence ID" value="OQV25776.1"/>
    <property type="molecule type" value="Genomic_DNA"/>
</dbReference>
<dbReference type="FunFam" id="3.40.50.970:FF:000007">
    <property type="entry name" value="Acetolactate synthase"/>
    <property type="match status" value="1"/>
</dbReference>
<dbReference type="OrthoDB" id="16262at2759"/>
<dbReference type="AlphaFoldDB" id="A0A1W0XE79"/>